<proteinExistence type="predicted"/>
<keyword evidence="2" id="KW-1185">Reference proteome</keyword>
<dbReference type="Proteomes" id="UP001066276">
    <property type="component" value="Chromosome 7"/>
</dbReference>
<name>A0AAV7PVH2_PLEWA</name>
<accession>A0AAV7PVH2</accession>
<dbReference type="EMBL" id="JANPWB010000011">
    <property type="protein sequence ID" value="KAJ1130960.1"/>
    <property type="molecule type" value="Genomic_DNA"/>
</dbReference>
<dbReference type="AlphaFoldDB" id="A0AAV7PVH2"/>
<reference evidence="1" key="1">
    <citation type="journal article" date="2022" name="bioRxiv">
        <title>Sequencing and chromosome-scale assembly of the giantPleurodeles waltlgenome.</title>
        <authorList>
            <person name="Brown T."/>
            <person name="Elewa A."/>
            <person name="Iarovenko S."/>
            <person name="Subramanian E."/>
            <person name="Araus A.J."/>
            <person name="Petzold A."/>
            <person name="Susuki M."/>
            <person name="Suzuki K.-i.T."/>
            <person name="Hayashi T."/>
            <person name="Toyoda A."/>
            <person name="Oliveira C."/>
            <person name="Osipova E."/>
            <person name="Leigh N.D."/>
            <person name="Simon A."/>
            <person name="Yun M.H."/>
        </authorList>
    </citation>
    <scope>NUCLEOTIDE SEQUENCE</scope>
    <source>
        <strain evidence="1">20211129_DDA</strain>
        <tissue evidence="1">Liver</tissue>
    </source>
</reference>
<organism evidence="1 2">
    <name type="scientific">Pleurodeles waltl</name>
    <name type="common">Iberian ribbed newt</name>
    <dbReference type="NCBI Taxonomy" id="8319"/>
    <lineage>
        <taxon>Eukaryota</taxon>
        <taxon>Metazoa</taxon>
        <taxon>Chordata</taxon>
        <taxon>Craniata</taxon>
        <taxon>Vertebrata</taxon>
        <taxon>Euteleostomi</taxon>
        <taxon>Amphibia</taxon>
        <taxon>Batrachia</taxon>
        <taxon>Caudata</taxon>
        <taxon>Salamandroidea</taxon>
        <taxon>Salamandridae</taxon>
        <taxon>Pleurodelinae</taxon>
        <taxon>Pleurodeles</taxon>
    </lineage>
</organism>
<comment type="caution">
    <text evidence="1">The sequence shown here is derived from an EMBL/GenBank/DDBJ whole genome shotgun (WGS) entry which is preliminary data.</text>
</comment>
<gene>
    <name evidence="1" type="ORF">NDU88_009304</name>
</gene>
<sequence length="74" mass="8207">MWSASAVGALKDAADPETPLDTLLGFLSDHNDEAPRLHAYGERCAFFRKRAGKLPELRSYVTPFARLCALVIMK</sequence>
<protein>
    <submittedName>
        <fullName evidence="1">Uncharacterized protein</fullName>
    </submittedName>
</protein>
<evidence type="ECO:0000313" key="1">
    <source>
        <dbReference type="EMBL" id="KAJ1130960.1"/>
    </source>
</evidence>
<evidence type="ECO:0000313" key="2">
    <source>
        <dbReference type="Proteomes" id="UP001066276"/>
    </source>
</evidence>